<evidence type="ECO:0000256" key="4">
    <source>
        <dbReference type="ARBA" id="ARBA00023163"/>
    </source>
</evidence>
<dbReference type="PROSITE" id="PS50931">
    <property type="entry name" value="HTH_LYSR"/>
    <property type="match status" value="1"/>
</dbReference>
<organism evidence="6 7">
    <name type="scientific">Pigmentiphaga humi</name>
    <dbReference type="NCBI Taxonomy" id="2478468"/>
    <lineage>
        <taxon>Bacteria</taxon>
        <taxon>Pseudomonadati</taxon>
        <taxon>Pseudomonadota</taxon>
        <taxon>Betaproteobacteria</taxon>
        <taxon>Burkholderiales</taxon>
        <taxon>Alcaligenaceae</taxon>
        <taxon>Pigmentiphaga</taxon>
    </lineage>
</organism>
<reference evidence="6 7" key="1">
    <citation type="submission" date="2018-10" db="EMBL/GenBank/DDBJ databases">
        <authorList>
            <person name="Criscuolo A."/>
        </authorList>
    </citation>
    <scope>NUCLEOTIDE SEQUENCE [LARGE SCALE GENOMIC DNA]</scope>
    <source>
        <strain evidence="6">DnA1</strain>
    </source>
</reference>
<name>A0A3P4AXM8_9BURK</name>
<accession>A0A3P4AXM8</accession>
<dbReference type="SUPFAM" id="SSF53850">
    <property type="entry name" value="Periplasmic binding protein-like II"/>
    <property type="match status" value="1"/>
</dbReference>
<dbReference type="Proteomes" id="UP000277294">
    <property type="component" value="Unassembled WGS sequence"/>
</dbReference>
<dbReference type="InterPro" id="IPR036388">
    <property type="entry name" value="WH-like_DNA-bd_sf"/>
</dbReference>
<keyword evidence="2" id="KW-0805">Transcription regulation</keyword>
<dbReference type="SUPFAM" id="SSF46785">
    <property type="entry name" value="Winged helix' DNA-binding domain"/>
    <property type="match status" value="1"/>
</dbReference>
<evidence type="ECO:0000256" key="1">
    <source>
        <dbReference type="ARBA" id="ARBA00009437"/>
    </source>
</evidence>
<dbReference type="GO" id="GO:0003700">
    <property type="term" value="F:DNA-binding transcription factor activity"/>
    <property type="evidence" value="ECO:0007669"/>
    <property type="project" value="InterPro"/>
</dbReference>
<keyword evidence="3" id="KW-0238">DNA-binding</keyword>
<dbReference type="InterPro" id="IPR036390">
    <property type="entry name" value="WH_DNA-bd_sf"/>
</dbReference>
<dbReference type="InterPro" id="IPR000847">
    <property type="entry name" value="LysR_HTH_N"/>
</dbReference>
<keyword evidence="4" id="KW-0804">Transcription</keyword>
<evidence type="ECO:0000256" key="2">
    <source>
        <dbReference type="ARBA" id="ARBA00023015"/>
    </source>
</evidence>
<sequence length="303" mass="33389">MPMSLRQLRIFVSVARTGSTMGAASDISLSQSAVSAALNELEGLLNTRLFDRVGKRLILNDNGRALLAEATALLDNAQQIERGFFDKHGHAAATLKLGCSTTIGNYVLPGLLARYRLQSPHTPIEVTIANTGQIGAAVAAFEVDMGLIEGACQEADIQVIPWLLDEMVIVCSARHPLASERHTRRITREQLRESRWLMRERGSGSRQAVEQALLPYLHQLNMDIELGSSEAIKHAAAEGLWLACLSRSVVRDLVASGQLSILDTDLPPLTRRFYLIHHKKKYLSENLNAFLAHCRSYPSVYPA</sequence>
<evidence type="ECO:0000313" key="6">
    <source>
        <dbReference type="EMBL" id="VCU68777.1"/>
    </source>
</evidence>
<dbReference type="CDD" id="cd08420">
    <property type="entry name" value="PBP2_CysL_like"/>
    <property type="match status" value="1"/>
</dbReference>
<gene>
    <name evidence="6" type="primary">cmpR_1</name>
    <name evidence="6" type="ORF">PIGHUM_00835</name>
</gene>
<dbReference type="GO" id="GO:0000976">
    <property type="term" value="F:transcription cis-regulatory region binding"/>
    <property type="evidence" value="ECO:0007669"/>
    <property type="project" value="TreeGrafter"/>
</dbReference>
<evidence type="ECO:0000259" key="5">
    <source>
        <dbReference type="PROSITE" id="PS50931"/>
    </source>
</evidence>
<dbReference type="NCBIfam" id="NF008095">
    <property type="entry name" value="PRK10837.1"/>
    <property type="match status" value="1"/>
</dbReference>
<dbReference type="OrthoDB" id="9808620at2"/>
<feature type="domain" description="HTH lysR-type" evidence="5">
    <location>
        <begin position="3"/>
        <end position="60"/>
    </location>
</feature>
<evidence type="ECO:0000256" key="3">
    <source>
        <dbReference type="ARBA" id="ARBA00023125"/>
    </source>
</evidence>
<keyword evidence="7" id="KW-1185">Reference proteome</keyword>
<comment type="similarity">
    <text evidence="1">Belongs to the LysR transcriptional regulatory family.</text>
</comment>
<dbReference type="RefSeq" id="WP_124078001.1">
    <property type="nucleotide sequence ID" value="NZ_UWPJ01000008.1"/>
</dbReference>
<protein>
    <submittedName>
        <fullName evidence="6">HTH-type transcriptional activator CmpR</fullName>
    </submittedName>
</protein>
<dbReference type="Pfam" id="PF00126">
    <property type="entry name" value="HTH_1"/>
    <property type="match status" value="1"/>
</dbReference>
<evidence type="ECO:0000313" key="7">
    <source>
        <dbReference type="Proteomes" id="UP000277294"/>
    </source>
</evidence>
<dbReference type="AlphaFoldDB" id="A0A3P4AXM8"/>
<proteinExistence type="inferred from homology"/>
<dbReference type="EMBL" id="UWPJ01000008">
    <property type="protein sequence ID" value="VCU68777.1"/>
    <property type="molecule type" value="Genomic_DNA"/>
</dbReference>
<dbReference type="InterPro" id="IPR005119">
    <property type="entry name" value="LysR_subst-bd"/>
</dbReference>
<dbReference type="Pfam" id="PF03466">
    <property type="entry name" value="LysR_substrate"/>
    <property type="match status" value="1"/>
</dbReference>
<dbReference type="PANTHER" id="PTHR30126">
    <property type="entry name" value="HTH-TYPE TRANSCRIPTIONAL REGULATOR"/>
    <property type="match status" value="1"/>
</dbReference>
<dbReference type="PANTHER" id="PTHR30126:SF94">
    <property type="entry name" value="LYSR FAMILY TRANSCRIPTIONAL REGULATOR"/>
    <property type="match status" value="1"/>
</dbReference>
<dbReference type="Gene3D" id="1.10.10.10">
    <property type="entry name" value="Winged helix-like DNA-binding domain superfamily/Winged helix DNA-binding domain"/>
    <property type="match status" value="1"/>
</dbReference>
<dbReference type="Gene3D" id="3.40.190.290">
    <property type="match status" value="1"/>
</dbReference>